<dbReference type="PROSITE" id="PS50966">
    <property type="entry name" value="ZF_SWIM"/>
    <property type="match status" value="1"/>
</dbReference>
<proteinExistence type="predicted"/>
<reference evidence="3" key="1">
    <citation type="journal article" date="2014" name="Int. J. Syst. Evol. Microbiol.">
        <title>Complete genome sequence of Corynebacterium casei LMG S-19264T (=DSM 44701T), isolated from a smear-ripened cheese.</title>
        <authorList>
            <consortium name="US DOE Joint Genome Institute (JGI-PGF)"/>
            <person name="Walter F."/>
            <person name="Albersmeier A."/>
            <person name="Kalinowski J."/>
            <person name="Ruckert C."/>
        </authorList>
    </citation>
    <scope>NUCLEOTIDE SEQUENCE</scope>
    <source>
        <strain evidence="3">CGMCC 1.14988</strain>
    </source>
</reference>
<dbReference type="PANTHER" id="PTHR38133:SF1">
    <property type="entry name" value="SLR1429 PROTEIN"/>
    <property type="match status" value="1"/>
</dbReference>
<comment type="caution">
    <text evidence="3">The sequence shown here is derived from an EMBL/GenBank/DDBJ whole genome shotgun (WGS) entry which is preliminary data.</text>
</comment>
<keyword evidence="4" id="KW-1185">Reference proteome</keyword>
<sequence>MSGTVPGSGTDPSAPDGRHWWGQRWREVLDASGAANARRVQRGQGLARRGAVSDVRIEPGEVHGTVREDRGAPCDVVLAWSLPEPGAWDRAMSALAAELRFTAALLDGQLPQGVAAVLEAAGVPVLPRFTDLAIRCSCEADRQLCRHAAAVHTVAAAAIDRDPFLLLRLRGRDRERLLRELRSRRGGSEQVADDGLDLSRGMFAAGGDLDAIPLQPTPVEDPSALFQRLGPPPGVEDIEPYLRAIERAAEGAWRLAAGEGSDAADEELLLSELRAQRIGSAPSLAAALGRDVEAIRDQLDRLFDAGTVLRTGTGDRARYRATS</sequence>
<dbReference type="InterPro" id="IPR007527">
    <property type="entry name" value="Znf_SWIM"/>
</dbReference>
<evidence type="ECO:0000313" key="4">
    <source>
        <dbReference type="Proteomes" id="UP000650511"/>
    </source>
</evidence>
<evidence type="ECO:0000259" key="2">
    <source>
        <dbReference type="PROSITE" id="PS50966"/>
    </source>
</evidence>
<dbReference type="PANTHER" id="PTHR38133">
    <property type="entry name" value="SLR1429 PROTEIN"/>
    <property type="match status" value="1"/>
</dbReference>
<keyword evidence="1" id="KW-0862">Zinc</keyword>
<accession>A0A8J3AIF3</accession>
<reference evidence="3" key="2">
    <citation type="submission" date="2020-09" db="EMBL/GenBank/DDBJ databases">
        <authorList>
            <person name="Sun Q."/>
            <person name="Zhou Y."/>
        </authorList>
    </citation>
    <scope>NUCLEOTIDE SEQUENCE</scope>
    <source>
        <strain evidence="3">CGMCC 1.14988</strain>
    </source>
</reference>
<dbReference type="OrthoDB" id="188274at2"/>
<dbReference type="GO" id="GO:0008270">
    <property type="term" value="F:zinc ion binding"/>
    <property type="evidence" value="ECO:0007669"/>
    <property type="project" value="UniProtKB-KW"/>
</dbReference>
<dbReference type="RefSeq" id="WP_130650172.1">
    <property type="nucleotide sequence ID" value="NZ_BMHA01000018.1"/>
</dbReference>
<dbReference type="Proteomes" id="UP000650511">
    <property type="component" value="Unassembled WGS sequence"/>
</dbReference>
<protein>
    <recommendedName>
        <fullName evidence="2">SWIM-type domain-containing protein</fullName>
    </recommendedName>
</protein>
<keyword evidence="1" id="KW-0479">Metal-binding</keyword>
<dbReference type="EMBL" id="BMHA01000018">
    <property type="protein sequence ID" value="GGI09733.1"/>
    <property type="molecule type" value="Genomic_DNA"/>
</dbReference>
<keyword evidence="1" id="KW-0863">Zinc-finger</keyword>
<name>A0A8J3AIF3_9ACTN</name>
<feature type="domain" description="SWIM-type" evidence="2">
    <location>
        <begin position="121"/>
        <end position="156"/>
    </location>
</feature>
<organism evidence="3 4">
    <name type="scientific">Egicoccus halophilus</name>
    <dbReference type="NCBI Taxonomy" id="1670830"/>
    <lineage>
        <taxon>Bacteria</taxon>
        <taxon>Bacillati</taxon>
        <taxon>Actinomycetota</taxon>
        <taxon>Nitriliruptoria</taxon>
        <taxon>Egicoccales</taxon>
        <taxon>Egicoccaceae</taxon>
        <taxon>Egicoccus</taxon>
    </lineage>
</organism>
<evidence type="ECO:0000256" key="1">
    <source>
        <dbReference type="PROSITE-ProRule" id="PRU00325"/>
    </source>
</evidence>
<dbReference type="AlphaFoldDB" id="A0A8J3AIF3"/>
<gene>
    <name evidence="3" type="ORF">GCM10011354_35540</name>
</gene>
<evidence type="ECO:0000313" key="3">
    <source>
        <dbReference type="EMBL" id="GGI09733.1"/>
    </source>
</evidence>